<evidence type="ECO:0000313" key="3">
    <source>
        <dbReference type="EMBL" id="RHZ45962.1"/>
    </source>
</evidence>
<dbReference type="PANTHER" id="PTHR46306:SF1">
    <property type="entry name" value="BTB_POZ DOMAIN-CONTAINING PROTEIN 9"/>
    <property type="match status" value="1"/>
</dbReference>
<dbReference type="InterPro" id="IPR000210">
    <property type="entry name" value="BTB/POZ_dom"/>
</dbReference>
<dbReference type="InterPro" id="IPR052407">
    <property type="entry name" value="BTB_POZ_domain_cont_9"/>
</dbReference>
<dbReference type="PANTHER" id="PTHR46306">
    <property type="entry name" value="BTB/POZ DOMAIN-CONTAINING PROTEIN 9"/>
    <property type="match status" value="1"/>
</dbReference>
<dbReference type="Proteomes" id="UP000266861">
    <property type="component" value="Unassembled WGS sequence"/>
</dbReference>
<comment type="caution">
    <text evidence="3">The sequence shown here is derived from an EMBL/GenBank/DDBJ whole genome shotgun (WGS) entry which is preliminary data.</text>
</comment>
<dbReference type="Pfam" id="PF07534">
    <property type="entry name" value="TLD"/>
    <property type="match status" value="1"/>
</dbReference>
<dbReference type="PROSITE" id="PS50097">
    <property type="entry name" value="BTB"/>
    <property type="match status" value="1"/>
</dbReference>
<dbReference type="InterPro" id="IPR011333">
    <property type="entry name" value="SKP1/BTB/POZ_sf"/>
</dbReference>
<accession>A0A397G4L2</accession>
<feature type="domain" description="TLDc" evidence="2">
    <location>
        <begin position="300"/>
        <end position="502"/>
    </location>
</feature>
<gene>
    <name evidence="3" type="ORF">Glove_641g10</name>
</gene>
<proteinExistence type="predicted"/>
<reference evidence="3 4" key="1">
    <citation type="submission" date="2018-08" db="EMBL/GenBank/DDBJ databases">
        <title>Genome and evolution of the arbuscular mycorrhizal fungus Diversispora epigaea (formerly Glomus versiforme) and its bacterial endosymbionts.</title>
        <authorList>
            <person name="Sun X."/>
            <person name="Fei Z."/>
            <person name="Harrison M."/>
        </authorList>
    </citation>
    <scope>NUCLEOTIDE SEQUENCE [LARGE SCALE GENOMIC DNA]</scope>
    <source>
        <strain evidence="3 4">IT104</strain>
    </source>
</reference>
<dbReference type="AlphaFoldDB" id="A0A397G4L2"/>
<dbReference type="InterPro" id="IPR006571">
    <property type="entry name" value="TLDc_dom"/>
</dbReference>
<evidence type="ECO:0008006" key="5">
    <source>
        <dbReference type="Google" id="ProtNLM"/>
    </source>
</evidence>
<sequence length="505" mass="59100">MSLKFFDKLSQNFIELLNEKDDYNVIIEVKNKEKLFTAHSNILKYRSQYFRKELENIQPNENNIKTIKSNVSVQIFDIILKYIYGGIVNLEDVETRFIFDLMLATNEFELDELTNKLETYLIDTKASWIKTYFSLIYRTIFSENKFKNLENYCNDIIAKHPSIIFENSDFESLPESALISLLERDELQMEEVKIWDYVIKWGISQNPTLPTNLEEWSKENFLTLKITLQQCLPLIRYFHISNIEIIDKIIPYKRILDKQLWKDIVQHLGAPDRPVKSIILPARLASVTELPPRAEEPFSLIISEEHAAEISSWVDRKTTIYSTKNIPYKFELILSGTKDGFAPQTFWNICHGHAKTVVIIKVNGTDEILGGYNPLAWDNTCDINVLSSNGKWMETKDSFIFSLKNGNIQNSILSRAKVIQHSIWNASKHYQNKYGPRFGGGFYLYSENLDFSLDKKNYCAIDGQHYEKPIRKRTLPPRQFLFTNYVELDRFSITNYEVFKIVEKS</sequence>
<evidence type="ECO:0000313" key="4">
    <source>
        <dbReference type="Proteomes" id="UP000266861"/>
    </source>
</evidence>
<dbReference type="EMBL" id="PQFF01000532">
    <property type="protein sequence ID" value="RHZ45962.1"/>
    <property type="molecule type" value="Genomic_DNA"/>
</dbReference>
<name>A0A397G4L2_9GLOM</name>
<protein>
    <recommendedName>
        <fullName evidence="5">BTB domain-containing protein</fullName>
    </recommendedName>
</protein>
<dbReference type="GO" id="GO:0005737">
    <property type="term" value="C:cytoplasm"/>
    <property type="evidence" value="ECO:0007669"/>
    <property type="project" value="TreeGrafter"/>
</dbReference>
<dbReference type="OrthoDB" id="1022638at2759"/>
<feature type="domain" description="BTB" evidence="1">
    <location>
        <begin position="23"/>
        <end position="92"/>
    </location>
</feature>
<evidence type="ECO:0000259" key="1">
    <source>
        <dbReference type="PROSITE" id="PS50097"/>
    </source>
</evidence>
<dbReference type="Gene3D" id="3.30.710.10">
    <property type="entry name" value="Potassium Channel Kv1.1, Chain A"/>
    <property type="match status" value="1"/>
</dbReference>
<dbReference type="Pfam" id="PF00651">
    <property type="entry name" value="BTB"/>
    <property type="match status" value="1"/>
</dbReference>
<evidence type="ECO:0000259" key="2">
    <source>
        <dbReference type="PROSITE" id="PS51886"/>
    </source>
</evidence>
<dbReference type="PROSITE" id="PS51886">
    <property type="entry name" value="TLDC"/>
    <property type="match status" value="1"/>
</dbReference>
<dbReference type="Pfam" id="PF07707">
    <property type="entry name" value="BACK"/>
    <property type="match status" value="1"/>
</dbReference>
<organism evidence="3 4">
    <name type="scientific">Diversispora epigaea</name>
    <dbReference type="NCBI Taxonomy" id="1348612"/>
    <lineage>
        <taxon>Eukaryota</taxon>
        <taxon>Fungi</taxon>
        <taxon>Fungi incertae sedis</taxon>
        <taxon>Mucoromycota</taxon>
        <taxon>Glomeromycotina</taxon>
        <taxon>Glomeromycetes</taxon>
        <taxon>Diversisporales</taxon>
        <taxon>Diversisporaceae</taxon>
        <taxon>Diversispora</taxon>
    </lineage>
</organism>
<dbReference type="SMART" id="SM00225">
    <property type="entry name" value="BTB"/>
    <property type="match status" value="1"/>
</dbReference>
<keyword evidence="4" id="KW-1185">Reference proteome</keyword>
<dbReference type="SUPFAM" id="SSF54695">
    <property type="entry name" value="POZ domain"/>
    <property type="match status" value="1"/>
</dbReference>
<dbReference type="Gene3D" id="1.25.40.420">
    <property type="match status" value="1"/>
</dbReference>
<dbReference type="InterPro" id="IPR011705">
    <property type="entry name" value="BACK"/>
</dbReference>